<dbReference type="AlphaFoldDB" id="A0A8H9IIJ5"/>
<keyword evidence="4" id="KW-0812">Transmembrane</keyword>
<dbReference type="InterPro" id="IPR051458">
    <property type="entry name" value="Cyt/Met_Dipeptidase"/>
</dbReference>
<keyword evidence="1" id="KW-0645">Protease</keyword>
<keyword evidence="4" id="KW-1133">Transmembrane helix</keyword>
<protein>
    <submittedName>
        <fullName evidence="5">Uncharacterized protein</fullName>
    </submittedName>
</protein>
<proteinExistence type="predicted"/>
<dbReference type="Proteomes" id="UP000608923">
    <property type="component" value="Unassembled WGS sequence"/>
</dbReference>
<evidence type="ECO:0000256" key="2">
    <source>
        <dbReference type="ARBA" id="ARBA00022723"/>
    </source>
</evidence>
<comment type="caution">
    <text evidence="5">The sequence shown here is derived from an EMBL/GenBank/DDBJ whole genome shotgun (WGS) entry which is preliminary data.</text>
</comment>
<evidence type="ECO:0000256" key="1">
    <source>
        <dbReference type="ARBA" id="ARBA00022670"/>
    </source>
</evidence>
<evidence type="ECO:0000313" key="6">
    <source>
        <dbReference type="Proteomes" id="UP000608923"/>
    </source>
</evidence>
<gene>
    <name evidence="5" type="ORF">GCM10010096_03940</name>
</gene>
<dbReference type="InterPro" id="IPR002933">
    <property type="entry name" value="Peptidase_M20"/>
</dbReference>
<evidence type="ECO:0000313" key="5">
    <source>
        <dbReference type="EMBL" id="GHC37599.1"/>
    </source>
</evidence>
<dbReference type="GO" id="GO:0046872">
    <property type="term" value="F:metal ion binding"/>
    <property type="evidence" value="ECO:0007669"/>
    <property type="project" value="UniProtKB-KW"/>
</dbReference>
<dbReference type="SUPFAM" id="SSF53187">
    <property type="entry name" value="Zn-dependent exopeptidases"/>
    <property type="match status" value="1"/>
</dbReference>
<dbReference type="GO" id="GO:0008233">
    <property type="term" value="F:peptidase activity"/>
    <property type="evidence" value="ECO:0007669"/>
    <property type="project" value="UniProtKB-KW"/>
</dbReference>
<dbReference type="PANTHER" id="PTHR43270:SF12">
    <property type="entry name" value="SUCCINYL-DIAMINOPIMELATE DESUCCINYLASE"/>
    <property type="match status" value="1"/>
</dbReference>
<keyword evidence="6" id="KW-1185">Reference proteome</keyword>
<keyword evidence="3" id="KW-0378">Hydrolase</keyword>
<dbReference type="PANTHER" id="PTHR43270">
    <property type="entry name" value="BETA-ALA-HIS DIPEPTIDASE"/>
    <property type="match status" value="1"/>
</dbReference>
<feature type="transmembrane region" description="Helical" evidence="4">
    <location>
        <begin position="240"/>
        <end position="256"/>
    </location>
</feature>
<name>A0A8H9IIJ5_9BURK</name>
<keyword evidence="4" id="KW-0472">Membrane</keyword>
<keyword evidence="2" id="KW-0479">Metal-binding</keyword>
<accession>A0A8H9IIJ5</accession>
<dbReference type="EMBL" id="BMZN01000001">
    <property type="protein sequence ID" value="GHC37599.1"/>
    <property type="molecule type" value="Genomic_DNA"/>
</dbReference>
<sequence>MPTVLTYGHGDVLAGHDHQWRDDLSPWSLTVEGEGWYGRGAVDNKGQHSINLAALEHVIQARQGRLGFKLTTILETGEERGSVGVRAVIADLGIGQYILGQALSEHGSESGLSYGERLFGWNTLEILALGAGNPQKPVNAVPPRAKAFCDLRIVMDCITPATRLDLSSPWVGVVKDAIRKVTPQKIALIPNLAGTVPNDIFADMPGLPTIGVPHSPKNIRTFVATPVVGYMAGQCSRIKIMLFAATVYAIVIFPFFMWLNAVATQTALIVVVALMALLKSGPDTVSQDSGFFYGDVLSLAVSIRSI</sequence>
<organism evidence="5 6">
    <name type="scientific">Alcaligenes pakistanensis</name>
    <dbReference type="NCBI Taxonomy" id="1482717"/>
    <lineage>
        <taxon>Bacteria</taxon>
        <taxon>Pseudomonadati</taxon>
        <taxon>Pseudomonadota</taxon>
        <taxon>Betaproteobacteria</taxon>
        <taxon>Burkholderiales</taxon>
        <taxon>Alcaligenaceae</taxon>
        <taxon>Alcaligenes</taxon>
    </lineage>
</organism>
<evidence type="ECO:0000256" key="3">
    <source>
        <dbReference type="ARBA" id="ARBA00022801"/>
    </source>
</evidence>
<dbReference type="RefSeq" id="WP_229840894.1">
    <property type="nucleotide sequence ID" value="NZ_BMZN01000001.1"/>
</dbReference>
<dbReference type="Pfam" id="PF01546">
    <property type="entry name" value="Peptidase_M20"/>
    <property type="match status" value="1"/>
</dbReference>
<dbReference type="Gene3D" id="3.40.630.10">
    <property type="entry name" value="Zn peptidases"/>
    <property type="match status" value="1"/>
</dbReference>
<reference evidence="6" key="1">
    <citation type="journal article" date="2019" name="Int. J. Syst. Evol. Microbiol.">
        <title>The Global Catalogue of Microorganisms (GCM) 10K type strain sequencing project: providing services to taxonomists for standard genome sequencing and annotation.</title>
        <authorList>
            <consortium name="The Broad Institute Genomics Platform"/>
            <consortium name="The Broad Institute Genome Sequencing Center for Infectious Disease"/>
            <person name="Wu L."/>
            <person name="Ma J."/>
        </authorList>
    </citation>
    <scope>NUCLEOTIDE SEQUENCE [LARGE SCALE GENOMIC DNA]</scope>
    <source>
        <strain evidence="6">KCTC 42083</strain>
    </source>
</reference>
<dbReference type="GO" id="GO:0006508">
    <property type="term" value="P:proteolysis"/>
    <property type="evidence" value="ECO:0007669"/>
    <property type="project" value="UniProtKB-KW"/>
</dbReference>
<evidence type="ECO:0000256" key="4">
    <source>
        <dbReference type="SAM" id="Phobius"/>
    </source>
</evidence>